<dbReference type="CDD" id="cd21140">
    <property type="entry name" value="Cas6_I-like"/>
    <property type="match status" value="1"/>
</dbReference>
<comment type="caution">
    <text evidence="7">The sequence shown here is derived from an EMBL/GenBank/DDBJ whole genome shotgun (WGS) entry which is preliminary data.</text>
</comment>
<dbReference type="STRING" id="1008305.A4H02_09600"/>
<dbReference type="InterPro" id="IPR010156">
    <property type="entry name" value="CRISPR-assoc_prot_Cas6"/>
</dbReference>
<dbReference type="PANTHER" id="PTHR36984:SF1">
    <property type="entry name" value="CRISPR-ASSOCIATED ENDORIBONUCLEASE CAS6 1"/>
    <property type="match status" value="1"/>
</dbReference>
<evidence type="ECO:0000259" key="6">
    <source>
        <dbReference type="Pfam" id="PF01881"/>
    </source>
</evidence>
<evidence type="ECO:0000256" key="2">
    <source>
        <dbReference type="ARBA" id="ARBA00022884"/>
    </source>
</evidence>
<dbReference type="GO" id="GO:0003723">
    <property type="term" value="F:RNA binding"/>
    <property type="evidence" value="ECO:0007669"/>
    <property type="project" value="UniProtKB-KW"/>
</dbReference>
<dbReference type="InterPro" id="IPR045747">
    <property type="entry name" value="CRISPR-assoc_prot_Cas6_N_sf"/>
</dbReference>
<evidence type="ECO:0000313" key="7">
    <source>
        <dbReference type="EMBL" id="ODN29653.1"/>
    </source>
</evidence>
<evidence type="ECO:0000256" key="3">
    <source>
        <dbReference type="ARBA" id="ARBA00023118"/>
    </source>
</evidence>
<comment type="function">
    <text evidence="4">CRISPR (clustered regularly interspaced short palindromic repeat), is an adaptive immune system that provides protection against mobile genetic elements (viruses, transposable elements and conjugative plasmids). CRISPR clusters contain sequences complementary to antecedent mobile elements and target invading nucleic acids. CRISPR clusters are transcribed and processed into CRISPR RNA (crRNA).</text>
</comment>
<dbReference type="EMBL" id="LWAF01000030">
    <property type="protein sequence ID" value="ODN29653.1"/>
    <property type="molecule type" value="Genomic_DNA"/>
</dbReference>
<proteinExistence type="inferred from homology"/>
<dbReference type="Pfam" id="PF01881">
    <property type="entry name" value="Cas_Cas6_C"/>
    <property type="match status" value="1"/>
</dbReference>
<dbReference type="Gene3D" id="3.30.70.1900">
    <property type="match status" value="1"/>
</dbReference>
<accession>A0A1E3G1B7</accession>
<dbReference type="PANTHER" id="PTHR36984">
    <property type="entry name" value="CRISPR-ASSOCIATED ENDORIBONUCLEASE CAS6 1"/>
    <property type="match status" value="1"/>
</dbReference>
<evidence type="ECO:0000256" key="4">
    <source>
        <dbReference type="PIRNR" id="PIRNR005054"/>
    </source>
</evidence>
<protein>
    <recommendedName>
        <fullName evidence="4">CRISPR-associated endoribonuclease</fullName>
    </recommendedName>
</protein>
<dbReference type="Proteomes" id="UP000094570">
    <property type="component" value="Unassembled WGS sequence"/>
</dbReference>
<reference evidence="8" key="1">
    <citation type="submission" date="2016-04" db="EMBL/GenBank/DDBJ databases">
        <title>The genome sequence project of a novel Fervidobacterium isolate from a hot spring in Thailand.</title>
        <authorList>
            <person name="Gonzalez J.M."/>
            <person name="Cuecas A."/>
            <person name="Kanoksilapatham W."/>
        </authorList>
    </citation>
    <scope>NUCLEOTIDE SEQUENCE [LARGE SCALE GENOMIC DNA]</scope>
    <source>
        <strain evidence="8">FC2004</strain>
    </source>
</reference>
<sequence>MQALFTLEFDNLRIPRHYNHIIQAVIFKMLEENYAKFLHDNGFRYGKRSYKLFTFSKLYGDFIEDRKTNELIYTKSARLYVACADDLFFEYFIQRAFSNNELKIHRQPVYITHASLILNDFSSNTKTIVKSVSPVTVYSTKVLNNEKKVYYYSPSEPEFFERLTQNLRRKYISFYGTEPQGEIRIEPVGTYKKAVVNYKGAYITAWNGLFKLSGSGTLIKFALDTGLGSKNSQGFGCVLVHKDCKNQIKANDE</sequence>
<dbReference type="RefSeq" id="WP_069293959.1">
    <property type="nucleotide sequence ID" value="NZ_CP140110.1"/>
</dbReference>
<dbReference type="GO" id="GO:0051607">
    <property type="term" value="P:defense response to virus"/>
    <property type="evidence" value="ECO:0007669"/>
    <property type="project" value="UniProtKB-KW"/>
</dbReference>
<dbReference type="Gene3D" id="3.30.70.1890">
    <property type="match status" value="1"/>
</dbReference>
<feature type="site" description="Transition state stabilizer" evidence="5">
    <location>
        <position position="51"/>
    </location>
</feature>
<evidence type="ECO:0000256" key="5">
    <source>
        <dbReference type="PIRSR" id="PIRSR005054-1"/>
    </source>
</evidence>
<dbReference type="GO" id="GO:0016788">
    <property type="term" value="F:hydrolase activity, acting on ester bonds"/>
    <property type="evidence" value="ECO:0007669"/>
    <property type="project" value="InterPro"/>
</dbReference>
<gene>
    <name evidence="7" type="ORF">A4H02_09600</name>
</gene>
<comment type="similarity">
    <text evidence="1 4">Belongs to the CRISPR-associated protein Cas6/Cse3/CasE family.</text>
</comment>
<dbReference type="AlphaFoldDB" id="A0A1E3G1B7"/>
<name>A0A1E3G1B7_9BACT</name>
<keyword evidence="2" id="KW-0694">RNA-binding</keyword>
<dbReference type="NCBIfam" id="TIGR01877">
    <property type="entry name" value="cas_cas6"/>
    <property type="match status" value="1"/>
</dbReference>
<organism evidence="7 8">
    <name type="scientific">Fervidobacterium thailandense</name>
    <dbReference type="NCBI Taxonomy" id="1008305"/>
    <lineage>
        <taxon>Bacteria</taxon>
        <taxon>Thermotogati</taxon>
        <taxon>Thermotogota</taxon>
        <taxon>Thermotogae</taxon>
        <taxon>Thermotogales</taxon>
        <taxon>Fervidobacteriaceae</taxon>
        <taxon>Fervidobacterium</taxon>
    </lineage>
</organism>
<dbReference type="InterPro" id="IPR049435">
    <property type="entry name" value="Cas_Cas6_C"/>
</dbReference>
<keyword evidence="8" id="KW-1185">Reference proteome</keyword>
<dbReference type="OrthoDB" id="9797488at2"/>
<keyword evidence="3" id="KW-0051">Antiviral defense</keyword>
<dbReference type="PIRSF" id="PIRSF005054">
    <property type="entry name" value="PF1131"/>
    <property type="match status" value="1"/>
</dbReference>
<evidence type="ECO:0000256" key="1">
    <source>
        <dbReference type="ARBA" id="ARBA00005937"/>
    </source>
</evidence>
<feature type="domain" description="CRISPR associated protein Cas6 C-terminal" evidence="6">
    <location>
        <begin position="123"/>
        <end position="238"/>
    </location>
</feature>
<evidence type="ECO:0000313" key="8">
    <source>
        <dbReference type="Proteomes" id="UP000094570"/>
    </source>
</evidence>